<comment type="caution">
    <text evidence="1">The sequence shown here is derived from an EMBL/GenBank/DDBJ whole genome shotgun (WGS) entry which is preliminary data.</text>
</comment>
<protein>
    <submittedName>
        <fullName evidence="1">Uncharacterized protein</fullName>
    </submittedName>
</protein>
<reference evidence="1 2" key="1">
    <citation type="journal article" date="2015" name="Genome Announc.">
        <title>Expanding the biotechnology potential of lactobacilli through comparative genomics of 213 strains and associated genera.</title>
        <authorList>
            <person name="Sun Z."/>
            <person name="Harris H.M."/>
            <person name="McCann A."/>
            <person name="Guo C."/>
            <person name="Argimon S."/>
            <person name="Zhang W."/>
            <person name="Yang X."/>
            <person name="Jeffery I.B."/>
            <person name="Cooney J.C."/>
            <person name="Kagawa T.F."/>
            <person name="Liu W."/>
            <person name="Song Y."/>
            <person name="Salvetti E."/>
            <person name="Wrobel A."/>
            <person name="Rasinkangas P."/>
            <person name="Parkhill J."/>
            <person name="Rea M.C."/>
            <person name="O'Sullivan O."/>
            <person name="Ritari J."/>
            <person name="Douillard F.P."/>
            <person name="Paul Ross R."/>
            <person name="Yang R."/>
            <person name="Briner A.E."/>
            <person name="Felis G.E."/>
            <person name="de Vos W.M."/>
            <person name="Barrangou R."/>
            <person name="Klaenhammer T.R."/>
            <person name="Caufield P.W."/>
            <person name="Cui Y."/>
            <person name="Zhang H."/>
            <person name="O'Toole P.W."/>
        </authorList>
    </citation>
    <scope>NUCLEOTIDE SEQUENCE [LARGE SCALE GENOMIC DNA]</scope>
    <source>
        <strain evidence="1 2">DSM 15429</strain>
    </source>
</reference>
<organism evidence="1 2">
    <name type="scientific">Levilactobacillus spicheri DSM 15429</name>
    <dbReference type="NCBI Taxonomy" id="1423805"/>
    <lineage>
        <taxon>Bacteria</taxon>
        <taxon>Bacillati</taxon>
        <taxon>Bacillota</taxon>
        <taxon>Bacilli</taxon>
        <taxon>Lactobacillales</taxon>
        <taxon>Lactobacillaceae</taxon>
        <taxon>Levilactobacillus</taxon>
    </lineage>
</organism>
<evidence type="ECO:0000313" key="1">
    <source>
        <dbReference type="EMBL" id="KRL48783.1"/>
    </source>
</evidence>
<name>A0A0R1QWD1_9LACO</name>
<sequence>MRHVIDQLSRREDLALTVYTASRVTLPENVVALTQEPSDEGGLSAAMVGQDVVVALLPTIQLTSLLPTVLTAGRAVAVPQLVVGRTDDMDELLVEQRAARRQLQVAPFQTDWVDGLAGVLALLEVFPEPAVAVPRDPAQKNPFTPDQLPG</sequence>
<dbReference type="EMBL" id="AZFC01000015">
    <property type="protein sequence ID" value="KRL48783.1"/>
    <property type="molecule type" value="Genomic_DNA"/>
</dbReference>
<gene>
    <name evidence="1" type="ORF">FD37_GL001249</name>
</gene>
<dbReference type="PATRIC" id="fig|1423805.4.peg.1282"/>
<accession>A0A0R1QWD1</accession>
<proteinExistence type="predicted"/>
<dbReference type="AlphaFoldDB" id="A0A0R1QWD1"/>
<dbReference type="Proteomes" id="UP000051835">
    <property type="component" value="Unassembled WGS sequence"/>
</dbReference>
<evidence type="ECO:0000313" key="2">
    <source>
        <dbReference type="Proteomes" id="UP000051835"/>
    </source>
</evidence>